<dbReference type="Proteomes" id="UP000054564">
    <property type="component" value="Unassembled WGS sequence"/>
</dbReference>
<dbReference type="PANTHER" id="PTHR33069:SF3">
    <property type="entry name" value="DYNEIN HEAVY CHAIN TAIL DOMAIN-CONTAINING PROTEIN"/>
    <property type="match status" value="1"/>
</dbReference>
<protein>
    <submittedName>
        <fullName evidence="1">Uncharacterized protein</fullName>
    </submittedName>
</protein>
<dbReference type="AlphaFoldDB" id="A0A0L0VHQ0"/>
<evidence type="ECO:0000313" key="1">
    <source>
        <dbReference type="EMBL" id="KNE98494.1"/>
    </source>
</evidence>
<organism evidence="1 2">
    <name type="scientific">Puccinia striiformis f. sp. tritici PST-78</name>
    <dbReference type="NCBI Taxonomy" id="1165861"/>
    <lineage>
        <taxon>Eukaryota</taxon>
        <taxon>Fungi</taxon>
        <taxon>Dikarya</taxon>
        <taxon>Basidiomycota</taxon>
        <taxon>Pucciniomycotina</taxon>
        <taxon>Pucciniomycetes</taxon>
        <taxon>Pucciniales</taxon>
        <taxon>Pucciniaceae</taxon>
        <taxon>Puccinia</taxon>
    </lineage>
</organism>
<name>A0A0L0VHQ0_9BASI</name>
<comment type="caution">
    <text evidence="1">The sequence shown here is derived from an EMBL/GenBank/DDBJ whole genome shotgun (WGS) entry which is preliminary data.</text>
</comment>
<dbReference type="EMBL" id="AJIL01000056">
    <property type="protein sequence ID" value="KNE98494.1"/>
    <property type="molecule type" value="Genomic_DNA"/>
</dbReference>
<accession>A0A0L0VHQ0</accession>
<evidence type="ECO:0000313" key="2">
    <source>
        <dbReference type="Proteomes" id="UP000054564"/>
    </source>
</evidence>
<dbReference type="PANTHER" id="PTHR33069">
    <property type="entry name" value="CHROMOSOME 7, WHOLE GENOME SHOTGUN SEQUENCE-RELATED"/>
    <property type="match status" value="1"/>
</dbReference>
<reference evidence="2" key="1">
    <citation type="submission" date="2014-03" db="EMBL/GenBank/DDBJ databases">
        <title>The Genome Sequence of Puccinia striiformis f. sp. tritici PST-78.</title>
        <authorList>
            <consortium name="The Broad Institute Genome Sequencing Platform"/>
            <person name="Cuomo C."/>
            <person name="Hulbert S."/>
            <person name="Chen X."/>
            <person name="Walker B."/>
            <person name="Young S.K."/>
            <person name="Zeng Q."/>
            <person name="Gargeya S."/>
            <person name="Fitzgerald M."/>
            <person name="Haas B."/>
            <person name="Abouelleil A."/>
            <person name="Alvarado L."/>
            <person name="Arachchi H.M."/>
            <person name="Berlin A.M."/>
            <person name="Chapman S.B."/>
            <person name="Goldberg J."/>
            <person name="Griggs A."/>
            <person name="Gujja S."/>
            <person name="Hansen M."/>
            <person name="Howarth C."/>
            <person name="Imamovic A."/>
            <person name="Larimer J."/>
            <person name="McCowan C."/>
            <person name="Montmayeur A."/>
            <person name="Murphy C."/>
            <person name="Neiman D."/>
            <person name="Pearson M."/>
            <person name="Priest M."/>
            <person name="Roberts A."/>
            <person name="Saif S."/>
            <person name="Shea T."/>
            <person name="Sisk P."/>
            <person name="Sykes S."/>
            <person name="Wortman J."/>
            <person name="Nusbaum C."/>
            <person name="Birren B."/>
        </authorList>
    </citation>
    <scope>NUCLEOTIDE SEQUENCE [LARGE SCALE GENOMIC DNA]</scope>
    <source>
        <strain evidence="2">race PST-78</strain>
    </source>
</reference>
<sequence>MIQWIVGSEFNLIQLTWEYHSRCLNYELESVWKFMTNTTNEETEIETGTVAIRNESVLQLIQPILPIFKLSRLFFSKLSEREMTNKQDLDKLLFTRISSRQLTILYELYAIVYCDMREIVSNLLQKTYMRTPDGQIDTEELGRTIKLLETRFESPLSIISSHFLPLVNSTPLGSSAQDYYRDWLATWSILFSLAIQQFKDALHLYSFNLS</sequence>
<proteinExistence type="predicted"/>
<gene>
    <name evidence="1" type="ORF">PSTG_08233</name>
</gene>
<keyword evidence="2" id="KW-1185">Reference proteome</keyword>